<feature type="compositionally biased region" description="Low complexity" evidence="1">
    <location>
        <begin position="22"/>
        <end position="37"/>
    </location>
</feature>
<dbReference type="Proteomes" id="UP000008062">
    <property type="component" value="Chromosome 12"/>
</dbReference>
<dbReference type="PANTHER" id="PTHR42085">
    <property type="entry name" value="F-BOX DOMAIN-CONTAINING PROTEIN"/>
    <property type="match status" value="1"/>
</dbReference>
<reference evidence="2 3" key="1">
    <citation type="journal article" date="2011" name="PLoS Genet.">
        <title>Finished genome of the fungal wheat pathogen Mycosphaerella graminicola reveals dispensome structure, chromosome plasticity, and stealth pathogenesis.</title>
        <authorList>
            <person name="Goodwin S.B."/>
            <person name="Ben M'barek S."/>
            <person name="Dhillon B."/>
            <person name="Wittenberg A.H.J."/>
            <person name="Crane C.F."/>
            <person name="Hane J.K."/>
            <person name="Foster A.J."/>
            <person name="Van der Lee T.A.J."/>
            <person name="Grimwood J."/>
            <person name="Aerts A."/>
            <person name="Antoniw J."/>
            <person name="Bailey A."/>
            <person name="Bluhm B."/>
            <person name="Bowler J."/>
            <person name="Bristow J."/>
            <person name="van der Burgt A."/>
            <person name="Canto-Canche B."/>
            <person name="Churchill A.C.L."/>
            <person name="Conde-Ferraez L."/>
            <person name="Cools H.J."/>
            <person name="Coutinho P.M."/>
            <person name="Csukai M."/>
            <person name="Dehal P."/>
            <person name="De Wit P."/>
            <person name="Donzelli B."/>
            <person name="van de Geest H.C."/>
            <person name="van Ham R.C.H.J."/>
            <person name="Hammond-Kosack K.E."/>
            <person name="Henrissat B."/>
            <person name="Kilian A."/>
            <person name="Kobayashi A.K."/>
            <person name="Koopmann E."/>
            <person name="Kourmpetis Y."/>
            <person name="Kuzniar A."/>
            <person name="Lindquist E."/>
            <person name="Lombard V."/>
            <person name="Maliepaard C."/>
            <person name="Martins N."/>
            <person name="Mehrabi R."/>
            <person name="Nap J.P.H."/>
            <person name="Ponomarenko A."/>
            <person name="Rudd J.J."/>
            <person name="Salamov A."/>
            <person name="Schmutz J."/>
            <person name="Schouten H.J."/>
            <person name="Shapiro H."/>
            <person name="Stergiopoulos I."/>
            <person name="Torriani S.F.F."/>
            <person name="Tu H."/>
            <person name="de Vries R.P."/>
            <person name="Waalwijk C."/>
            <person name="Ware S.B."/>
            <person name="Wiebenga A."/>
            <person name="Zwiers L.-H."/>
            <person name="Oliver R.P."/>
            <person name="Grigoriev I.V."/>
            <person name="Kema G.H.J."/>
        </authorList>
    </citation>
    <scope>NUCLEOTIDE SEQUENCE [LARGE SCALE GENOMIC DNA]</scope>
    <source>
        <strain evidence="3">CBS 115943 / IPO323</strain>
    </source>
</reference>
<evidence type="ECO:0000313" key="3">
    <source>
        <dbReference type="Proteomes" id="UP000008062"/>
    </source>
</evidence>
<dbReference type="GeneID" id="13402058"/>
<feature type="region of interest" description="Disordered" evidence="1">
    <location>
        <begin position="1"/>
        <end position="37"/>
    </location>
</feature>
<feature type="compositionally biased region" description="Polar residues" evidence="1">
    <location>
        <begin position="430"/>
        <end position="442"/>
    </location>
</feature>
<keyword evidence="3" id="KW-1185">Reference proteome</keyword>
<dbReference type="InterPro" id="IPR038883">
    <property type="entry name" value="AN11006-like"/>
</dbReference>
<evidence type="ECO:0000313" key="2">
    <source>
        <dbReference type="EMBL" id="EGP83069.1"/>
    </source>
</evidence>
<evidence type="ECO:0000256" key="1">
    <source>
        <dbReference type="SAM" id="MobiDB-lite"/>
    </source>
</evidence>
<dbReference type="EMBL" id="CM001207">
    <property type="protein sequence ID" value="EGP83069.1"/>
    <property type="molecule type" value="Genomic_DNA"/>
</dbReference>
<gene>
    <name evidence="2" type="ORF">MYCGRDRAFT_97153</name>
</gene>
<dbReference type="PANTHER" id="PTHR42085:SF1">
    <property type="entry name" value="F-BOX DOMAIN-CONTAINING PROTEIN"/>
    <property type="match status" value="1"/>
</dbReference>
<organism evidence="2 3">
    <name type="scientific">Zymoseptoria tritici (strain CBS 115943 / IPO323)</name>
    <name type="common">Speckled leaf blotch fungus</name>
    <name type="synonym">Septoria tritici</name>
    <dbReference type="NCBI Taxonomy" id="336722"/>
    <lineage>
        <taxon>Eukaryota</taxon>
        <taxon>Fungi</taxon>
        <taxon>Dikarya</taxon>
        <taxon>Ascomycota</taxon>
        <taxon>Pezizomycotina</taxon>
        <taxon>Dothideomycetes</taxon>
        <taxon>Dothideomycetidae</taxon>
        <taxon>Mycosphaerellales</taxon>
        <taxon>Mycosphaerellaceae</taxon>
        <taxon>Zymoseptoria</taxon>
    </lineage>
</organism>
<dbReference type="eggNOG" id="ENOG502SWCA">
    <property type="taxonomic scope" value="Eukaryota"/>
</dbReference>
<dbReference type="KEGG" id="ztr:MYCGRDRAFT_97153"/>
<dbReference type="OrthoDB" id="3653743at2759"/>
<accession>F9XP22</accession>
<name>F9XP22_ZYMTI</name>
<proteinExistence type="predicted"/>
<protein>
    <submittedName>
        <fullName evidence="2">Uncharacterized protein</fullName>
    </submittedName>
</protein>
<feature type="compositionally biased region" description="Low complexity" evidence="1">
    <location>
        <begin position="408"/>
        <end position="420"/>
    </location>
</feature>
<feature type="region of interest" description="Disordered" evidence="1">
    <location>
        <begin position="624"/>
        <end position="656"/>
    </location>
</feature>
<dbReference type="HOGENOM" id="CLU_314791_0_0_1"/>
<dbReference type="RefSeq" id="XP_003848093.1">
    <property type="nucleotide sequence ID" value="XM_003848045.1"/>
</dbReference>
<sequence>MTDLNSNTAVPARTPQDYRHLSQQMPPSTTMQQPTRPTAIPAPIVQHSRLLDLPPELRTAIYDLVLNTPKLPVKPKRKGRKAPVTVDFELVKVDSNGYKRPPLVSVSREVRHDALKLFYHSRTFIIAAPDFSDDNIRHFHKNLKEGMGIRRTGMQFQVEISGLPNWKNLLKWLESYHSAPRTTQNSPLLNLPPELRTLIYELVVTSENHRVTVNETGYHRPPLLQTCREARADALKLFYNSNKFIISVRSYSTSTLWKFCCSVKITGVRLTGLLWRVAVDRVPSWRNLVKWLEWNHVNRHEFRPPHRPECKNPEKNIVQALFDMVQDLKGAEYEQVYTAIWRLRPALISLDASDFGVDLHGDSMIKLKVGMQTDCASDHSSRDNIMAEIKDLQDRVAALEAKADGRDSPTPSTTDSESGTPQPPKPTRLLITNSPPTAQNSRLLDLPPEIRDEIYRLAVVSSQRGILVDSNGYARPALLIACKEIYAEVLPIFNENHRFCLKIRNFDSGPIARWYQETRHLKWQPNLSIQTNLQFPHWKNLLEWVKSFHARDFSRSVCGDYTRSKNLLNQEEVIDAIFRVATTLRSHPWELMQLIMKDIRPALITLDRSSYSLKLLETLSLEHHDRPSTPTTIPDAISLREHPPPSDSTSASSATNNILHSNMDNTGLLQRVAALETAIFGSPLTAGANMSTATSSGTSPPSIAPASTFLVSSPIDQRLSQPCKADATPAPAVDTKAAYSAAVPPATTPQHSSLLELPKEIREEIYRLVVTQPDKWIDVHANGYARPALLQICKEIRSEAVPIFYSDTMHRFMMRTRDFDCSTVCLWQERSGHLDRTEAMLRDANTNWSPHWKNLLDWLKKFHARKIEHAVYCSATNSGSQQLHEQALVGMTFSMATDLKDSPWEVLERVLASVRPLLIASNPRWADEH</sequence>
<dbReference type="InParanoid" id="F9XP22"/>
<feature type="region of interest" description="Disordered" evidence="1">
    <location>
        <begin position="400"/>
        <end position="443"/>
    </location>
</feature>
<dbReference type="AlphaFoldDB" id="F9XP22"/>